<evidence type="ECO:0000313" key="1">
    <source>
        <dbReference type="EMBL" id="RMM66250.1"/>
    </source>
</evidence>
<dbReference type="Proteomes" id="UP000276829">
    <property type="component" value="Unassembled WGS sequence"/>
</dbReference>
<comment type="caution">
    <text evidence="1">The sequence shown here is derived from an EMBL/GenBank/DDBJ whole genome shotgun (WGS) entry which is preliminary data.</text>
</comment>
<accession>A0A3M3FWL6</accession>
<protein>
    <submittedName>
        <fullName evidence="1">Uncharacterized protein</fullName>
    </submittedName>
</protein>
<evidence type="ECO:0000313" key="2">
    <source>
        <dbReference type="Proteomes" id="UP000276829"/>
    </source>
</evidence>
<sequence length="147" mass="16636">MHDARSHRRHVLQVHLGLLGVEATIVHGPGSHLAIRYAANPISEPSLGSFARLHDLGEQRRAGVRLQRIGAHLDRDGEEVAHAQFRLTGDEPRLPCRELRVREPAHRVVVDDGVNPCLSIRRSKVRLGEAWEGLAQRIRQWRHFGSR</sequence>
<name>A0A3M3FWL6_PSESG</name>
<gene>
    <name evidence="1" type="ORF">ALQ73_200247</name>
</gene>
<reference evidence="1 2" key="1">
    <citation type="submission" date="2018-08" db="EMBL/GenBank/DDBJ databases">
        <title>Recombination of ecologically and evolutionarily significant loci maintains genetic cohesion in the Pseudomonas syringae species complex.</title>
        <authorList>
            <person name="Dillon M."/>
            <person name="Thakur S."/>
            <person name="Almeida R.N.D."/>
            <person name="Weir B.S."/>
            <person name="Guttman D.S."/>
        </authorList>
    </citation>
    <scope>NUCLEOTIDE SEQUENCE [LARGE SCALE GENOMIC DNA]</scope>
    <source>
        <strain evidence="1 2">ICMP 4324</strain>
    </source>
</reference>
<organism evidence="1 2">
    <name type="scientific">Pseudomonas savastanoi pv. glycinea</name>
    <name type="common">Pseudomonas syringae pv. glycinea</name>
    <dbReference type="NCBI Taxonomy" id="318"/>
    <lineage>
        <taxon>Bacteria</taxon>
        <taxon>Pseudomonadati</taxon>
        <taxon>Pseudomonadota</taxon>
        <taxon>Gammaproteobacteria</taxon>
        <taxon>Pseudomonadales</taxon>
        <taxon>Pseudomonadaceae</taxon>
        <taxon>Pseudomonas</taxon>
    </lineage>
</organism>
<proteinExistence type="predicted"/>
<dbReference type="AlphaFoldDB" id="A0A3M3FWL6"/>
<dbReference type="EMBL" id="RBON01000220">
    <property type="protein sequence ID" value="RMM66250.1"/>
    <property type="molecule type" value="Genomic_DNA"/>
</dbReference>